<dbReference type="Pfam" id="PF09839">
    <property type="entry name" value="DUF2066"/>
    <property type="match status" value="1"/>
</dbReference>
<dbReference type="Proteomes" id="UP000219329">
    <property type="component" value="Unassembled WGS sequence"/>
</dbReference>
<dbReference type="EMBL" id="NTJZ01000001">
    <property type="protein sequence ID" value="PDH35388.1"/>
    <property type="molecule type" value="Genomic_DNA"/>
</dbReference>
<protein>
    <recommendedName>
        <fullName evidence="3">DUF2066 domain-containing protein</fullName>
    </recommendedName>
</protein>
<dbReference type="InterPro" id="IPR018642">
    <property type="entry name" value="DUF2066"/>
</dbReference>
<comment type="caution">
    <text evidence="1">The sequence shown here is derived from an EMBL/GenBank/DDBJ whole genome shotgun (WGS) entry which is preliminary data.</text>
</comment>
<dbReference type="PROSITE" id="PS51257">
    <property type="entry name" value="PROKAR_LIPOPROTEIN"/>
    <property type="match status" value="1"/>
</dbReference>
<organism evidence="1 2">
    <name type="scientific">OM182 bacterium MED-G28</name>
    <dbReference type="NCBI Taxonomy" id="1986256"/>
    <lineage>
        <taxon>Bacteria</taxon>
        <taxon>Pseudomonadati</taxon>
        <taxon>Pseudomonadota</taxon>
        <taxon>Gammaproteobacteria</taxon>
        <taxon>OMG group</taxon>
        <taxon>OM182 clade</taxon>
    </lineage>
</organism>
<name>A0A2A5WGI7_9GAMM</name>
<evidence type="ECO:0008006" key="3">
    <source>
        <dbReference type="Google" id="ProtNLM"/>
    </source>
</evidence>
<reference evidence="1 2" key="1">
    <citation type="submission" date="2017-08" db="EMBL/GenBank/DDBJ databases">
        <title>Fine stratification of microbial communities through a metagenomic profile of the photic zone.</title>
        <authorList>
            <person name="Haro-Moreno J.M."/>
            <person name="Lopez-Perez M."/>
            <person name="De La Torre J."/>
            <person name="Picazo A."/>
            <person name="Camacho A."/>
            <person name="Rodriguez-Valera F."/>
        </authorList>
    </citation>
    <scope>NUCLEOTIDE SEQUENCE [LARGE SCALE GENOMIC DNA]</scope>
    <source>
        <strain evidence="1">MED-G28</strain>
    </source>
</reference>
<gene>
    <name evidence="1" type="ORF">CNF02_01370</name>
</gene>
<evidence type="ECO:0000313" key="1">
    <source>
        <dbReference type="EMBL" id="PDH35388.1"/>
    </source>
</evidence>
<dbReference type="AlphaFoldDB" id="A0A2A5WGI7"/>
<sequence length="378" mass="42190">MTSRYRLYIGETLPILLVFLGCLFLPPRATALQVTGLYDHLIAVNNESDAERNRAIREAFEAVVLKVTGEHRWLEHPSIEQALENAQSYVEGISYSSEMVTLEVTPNPDSTLPPILAPRVERRFIEVNFAASLIDQLLASANIPVWTSNRPSVLVWMALQNAEGERKMLTVEANQQIVSYIQNFAEQRAIPIIFPVLDFEDRRNLSVDAVWGLEDSSIIEASERYGADSILTGRLYFTASGELVGLWQFIFQGETQIFDGFDEDLNAYLHAPLDRITSQLASYFSLIPEAATQQIVRLQVEGIRNLSAYSALLSYVSGLGLVDSVVIAALDGERLELELGLVGDSGQLFELIALDRDLLPIQSSQSGARGVLHYRWTR</sequence>
<evidence type="ECO:0000313" key="2">
    <source>
        <dbReference type="Proteomes" id="UP000219329"/>
    </source>
</evidence>
<proteinExistence type="predicted"/>
<accession>A0A2A5WGI7</accession>